<dbReference type="PROSITE" id="PS51704">
    <property type="entry name" value="GP_PDE"/>
    <property type="match status" value="1"/>
</dbReference>
<keyword evidence="3" id="KW-1185">Reference proteome</keyword>
<name>A0A6A8G8K3_9EURY</name>
<dbReference type="RefSeq" id="WP_151113027.1">
    <property type="nucleotide sequence ID" value="NZ_WKJQ01000001.1"/>
</dbReference>
<accession>A0A6A8G8K3</accession>
<comment type="caution">
    <text evidence="2">The sequence shown here is derived from an EMBL/GenBank/DDBJ whole genome shotgun (WGS) entry which is preliminary data.</text>
</comment>
<evidence type="ECO:0000313" key="2">
    <source>
        <dbReference type="EMBL" id="MRW97590.1"/>
    </source>
</evidence>
<dbReference type="PANTHER" id="PTHR46211:SF14">
    <property type="entry name" value="GLYCEROPHOSPHODIESTER PHOSPHODIESTERASE"/>
    <property type="match status" value="1"/>
</dbReference>
<dbReference type="InterPro" id="IPR017946">
    <property type="entry name" value="PLC-like_Pdiesterase_TIM-brl"/>
</dbReference>
<dbReference type="InterPro" id="IPR030395">
    <property type="entry name" value="GP_PDE_dom"/>
</dbReference>
<dbReference type="PANTHER" id="PTHR46211">
    <property type="entry name" value="GLYCEROPHOSPHORYL DIESTER PHOSPHODIESTERASE"/>
    <property type="match status" value="1"/>
</dbReference>
<sequence>MRVIGHRGCPALAPENTLAAFRAAATRLDWVELDVQRCASGELVVFHDETLDRLTDSTGLVADATLAALRALRVGDSDETIPTLREVLEALPEDVAVNVELKEPGLAADLAAVVADVEHEILVSSFDSEALREVREQTDLPVAYLFADEWDDALRVADELGCTAIHPRYDLLSAERVTEAHERGFDVNTWTVPESETVERLREWGVDGVIVDDPALGGR</sequence>
<organism evidence="2 3">
    <name type="scientific">Haloferax marinum</name>
    <dbReference type="NCBI Taxonomy" id="2666143"/>
    <lineage>
        <taxon>Archaea</taxon>
        <taxon>Methanobacteriati</taxon>
        <taxon>Methanobacteriota</taxon>
        <taxon>Stenosarchaea group</taxon>
        <taxon>Halobacteria</taxon>
        <taxon>Halobacteriales</taxon>
        <taxon>Haloferacaceae</taxon>
        <taxon>Haloferax</taxon>
    </lineage>
</organism>
<feature type="domain" description="GP-PDE" evidence="1">
    <location>
        <begin position="1"/>
        <end position="219"/>
    </location>
</feature>
<protein>
    <submittedName>
        <fullName evidence="2">Glycerophosphodiester phosphodiesterase</fullName>
    </submittedName>
</protein>
<gene>
    <name evidence="2" type="ORF">GJR99_13540</name>
</gene>
<dbReference type="SUPFAM" id="SSF51695">
    <property type="entry name" value="PLC-like phosphodiesterases"/>
    <property type="match status" value="1"/>
</dbReference>
<dbReference type="OrthoDB" id="19020at2157"/>
<proteinExistence type="predicted"/>
<dbReference type="EMBL" id="WKJQ01000001">
    <property type="protein sequence ID" value="MRW97590.1"/>
    <property type="molecule type" value="Genomic_DNA"/>
</dbReference>
<reference evidence="2 3" key="1">
    <citation type="submission" date="2019-11" db="EMBL/GenBank/DDBJ databases">
        <title>Whole genome sequence of Haloferax sp. MBLA0078.</title>
        <authorList>
            <person name="Seo M.-J."/>
            <person name="Cho E.-S."/>
        </authorList>
    </citation>
    <scope>NUCLEOTIDE SEQUENCE [LARGE SCALE GENOMIC DNA]</scope>
    <source>
        <strain evidence="2 3">MBLA0078</strain>
    </source>
</reference>
<dbReference type="Proteomes" id="UP000443423">
    <property type="component" value="Unassembled WGS sequence"/>
</dbReference>
<evidence type="ECO:0000259" key="1">
    <source>
        <dbReference type="PROSITE" id="PS51704"/>
    </source>
</evidence>
<evidence type="ECO:0000313" key="3">
    <source>
        <dbReference type="Proteomes" id="UP000443423"/>
    </source>
</evidence>
<dbReference type="Gene3D" id="3.20.20.190">
    <property type="entry name" value="Phosphatidylinositol (PI) phosphodiesterase"/>
    <property type="match status" value="1"/>
</dbReference>
<dbReference type="GO" id="GO:0006629">
    <property type="term" value="P:lipid metabolic process"/>
    <property type="evidence" value="ECO:0007669"/>
    <property type="project" value="InterPro"/>
</dbReference>
<dbReference type="GO" id="GO:0008081">
    <property type="term" value="F:phosphoric diester hydrolase activity"/>
    <property type="evidence" value="ECO:0007669"/>
    <property type="project" value="InterPro"/>
</dbReference>
<dbReference type="Pfam" id="PF03009">
    <property type="entry name" value="GDPD"/>
    <property type="match status" value="1"/>
</dbReference>
<dbReference type="AlphaFoldDB" id="A0A6A8G8K3"/>